<dbReference type="InParanoid" id="A0A4Q1BM22"/>
<protein>
    <submittedName>
        <fullName evidence="2">Uncharacterized protein</fullName>
    </submittedName>
</protein>
<dbReference type="VEuPathDB" id="FungiDB:TREMEDRAFT_58473"/>
<evidence type="ECO:0000313" key="2">
    <source>
        <dbReference type="EMBL" id="RXK38863.1"/>
    </source>
</evidence>
<name>A0A4Q1BM22_TREME</name>
<feature type="compositionally biased region" description="Polar residues" evidence="1">
    <location>
        <begin position="111"/>
        <end position="126"/>
    </location>
</feature>
<evidence type="ECO:0000256" key="1">
    <source>
        <dbReference type="SAM" id="MobiDB-lite"/>
    </source>
</evidence>
<dbReference type="Proteomes" id="UP000289152">
    <property type="component" value="Unassembled WGS sequence"/>
</dbReference>
<evidence type="ECO:0000313" key="3">
    <source>
        <dbReference type="Proteomes" id="UP000289152"/>
    </source>
</evidence>
<organism evidence="2 3">
    <name type="scientific">Tremella mesenterica</name>
    <name type="common">Jelly fungus</name>
    <dbReference type="NCBI Taxonomy" id="5217"/>
    <lineage>
        <taxon>Eukaryota</taxon>
        <taxon>Fungi</taxon>
        <taxon>Dikarya</taxon>
        <taxon>Basidiomycota</taxon>
        <taxon>Agaricomycotina</taxon>
        <taxon>Tremellomycetes</taxon>
        <taxon>Tremellales</taxon>
        <taxon>Tremellaceae</taxon>
        <taxon>Tremella</taxon>
    </lineage>
</organism>
<dbReference type="AlphaFoldDB" id="A0A4Q1BM22"/>
<reference evidence="2 3" key="1">
    <citation type="submission" date="2016-06" db="EMBL/GenBank/DDBJ databases">
        <title>Evolution of pathogenesis and genome organization in the Tremellales.</title>
        <authorList>
            <person name="Cuomo C."/>
            <person name="Litvintseva A."/>
            <person name="Heitman J."/>
            <person name="Chen Y."/>
            <person name="Sun S."/>
            <person name="Springer D."/>
            <person name="Dromer F."/>
            <person name="Young S."/>
            <person name="Zeng Q."/>
            <person name="Chapman S."/>
            <person name="Gujja S."/>
            <person name="Saif S."/>
            <person name="Birren B."/>
        </authorList>
    </citation>
    <scope>NUCLEOTIDE SEQUENCE [LARGE SCALE GENOMIC DNA]</scope>
    <source>
        <strain evidence="2 3">ATCC 28783</strain>
    </source>
</reference>
<keyword evidence="3" id="KW-1185">Reference proteome</keyword>
<sequence>MSTVLPLQIPVVHPSKRPATRSPLSISGANRVVPEGVPFDQSLKVGNEEPLLSPSHSGPATASIATLRLPDALVPPDHSPSLPRRISTTPMYSPIEPSLPDRGIPDIGGSASATNGTTDASSTVRPNRNPWFPASVKNLPRSGTPGMPPLLLSLEEHLPSVSLGGLTAYGRLLQALPSSESDSDLGVRRNSDLSIYGDKTAMPECVDELIVECCVICGRIGGRKEIGLRQTQAMGIQWICIYGCRRPSTESNVEEPVEKDVGHKEREKEKKKEKKKGKEKEREKEKEKEKENAPVLRKGDEEGGVKPLEHARWDQVKEVQ</sequence>
<feature type="region of interest" description="Disordered" evidence="1">
    <location>
        <begin position="97"/>
        <end position="140"/>
    </location>
</feature>
<proteinExistence type="predicted"/>
<gene>
    <name evidence="2" type="ORF">M231_03812</name>
</gene>
<accession>A0A4Q1BM22</accession>
<feature type="compositionally biased region" description="Basic and acidic residues" evidence="1">
    <location>
        <begin position="256"/>
        <end position="320"/>
    </location>
</feature>
<dbReference type="EMBL" id="SDIL01000040">
    <property type="protein sequence ID" value="RXK38863.1"/>
    <property type="molecule type" value="Genomic_DNA"/>
</dbReference>
<comment type="caution">
    <text evidence="2">The sequence shown here is derived from an EMBL/GenBank/DDBJ whole genome shotgun (WGS) entry which is preliminary data.</text>
</comment>
<feature type="region of interest" description="Disordered" evidence="1">
    <location>
        <begin position="251"/>
        <end position="320"/>
    </location>
</feature>